<keyword evidence="3" id="KW-1133">Transmembrane helix</keyword>
<feature type="compositionally biased region" description="Polar residues" evidence="2">
    <location>
        <begin position="346"/>
        <end position="355"/>
    </location>
</feature>
<keyword evidence="3" id="KW-0472">Membrane</keyword>
<dbReference type="SMART" id="SM00164">
    <property type="entry name" value="TBC"/>
    <property type="match status" value="1"/>
</dbReference>
<feature type="region of interest" description="Disordered" evidence="2">
    <location>
        <begin position="344"/>
        <end position="373"/>
    </location>
</feature>
<feature type="domain" description="Rab-GAP TBC" evidence="4">
    <location>
        <begin position="172"/>
        <end position="513"/>
    </location>
</feature>
<name>A0ABQ8FP25_9FUNG</name>
<keyword evidence="6" id="KW-1185">Reference proteome</keyword>
<feature type="region of interest" description="Disordered" evidence="2">
    <location>
        <begin position="1"/>
        <end position="31"/>
    </location>
</feature>
<feature type="region of interest" description="Disordered" evidence="2">
    <location>
        <begin position="65"/>
        <end position="87"/>
    </location>
</feature>
<dbReference type="EMBL" id="JAFCIX010000002">
    <property type="protein sequence ID" value="KAH6601642.1"/>
    <property type="molecule type" value="Genomic_DNA"/>
</dbReference>
<sequence>MHTPPDKTSSTVDPTTRLSMPEPSQCPSGPRPNIVNDLFVEARWSLLEGFAQVARLYRETASSLSAQAVHPTSPPSSTRAQLSFGSTPCRHRPTYSFESSRVELAHWAHQLQVSREDILASASTSGEDPLALLDGFDLLTHASVGGMHASSAMPSMYSGGADPIPHAVHIGNQPDASRDVVWDETHEADTDIGTFEILSTDFAPPPKDTVRCEPVSSLLWAEWFDLPVAGEAAASTPPIPSHPMPASSLGRLRIPQLAVRDAIFHGFLYGIYSWESTLAERKSTLAAKRQKYEDLKALWMHRLDTPNDSKASIKITENDDLLENIARIEKDVIRTDRTHNFYAYTETGSNSSPSKSDTHSHIPRDKESALGDSRNLYPGGEILLGNLKKLSNLLTTYVTIPENDGIGFVQGMADLASPFLVVMQGNEADAFWCFVTLMESMKSNFTKEGTGMRSNLNTMELLLRVMDPGLHIHLKVIGALSMIFCFRWFLVLFKREFEFKDVLRLWEVCASNRYTYNNLQLFVSMAILDEHRDVIVRHLLTFDEILKYVNDVSMNIRLDKLLIRTEQLFQRFTRIAMSRGCISENDMDSSEGAPGQDDLGPLRVPVQSILERLVIQSETPNSFLSNSPVSCYDSPF</sequence>
<evidence type="ECO:0000313" key="6">
    <source>
        <dbReference type="Proteomes" id="UP001648503"/>
    </source>
</evidence>
<feature type="compositionally biased region" description="Polar residues" evidence="2">
    <location>
        <begin position="1"/>
        <end position="18"/>
    </location>
</feature>
<evidence type="ECO:0000256" key="1">
    <source>
        <dbReference type="ARBA" id="ARBA00022468"/>
    </source>
</evidence>
<evidence type="ECO:0000256" key="3">
    <source>
        <dbReference type="SAM" id="Phobius"/>
    </source>
</evidence>
<gene>
    <name evidence="5" type="ORF">BASA50_001499</name>
</gene>
<comment type="caution">
    <text evidence="5">The sequence shown here is derived from an EMBL/GenBank/DDBJ whole genome shotgun (WGS) entry which is preliminary data.</text>
</comment>
<accession>A0ABQ8FP25</accession>
<evidence type="ECO:0000256" key="2">
    <source>
        <dbReference type="SAM" id="MobiDB-lite"/>
    </source>
</evidence>
<dbReference type="InterPro" id="IPR035969">
    <property type="entry name" value="Rab-GAP_TBC_sf"/>
</dbReference>
<dbReference type="Pfam" id="PF00566">
    <property type="entry name" value="RabGAP-TBC"/>
    <property type="match status" value="1"/>
</dbReference>
<proteinExistence type="predicted"/>
<dbReference type="PANTHER" id="PTHR22957">
    <property type="entry name" value="TBC1 DOMAIN FAMILY MEMBER GTPASE-ACTIVATING PROTEIN"/>
    <property type="match status" value="1"/>
</dbReference>
<feature type="transmembrane region" description="Helical" evidence="3">
    <location>
        <begin position="472"/>
        <end position="493"/>
    </location>
</feature>
<evidence type="ECO:0000259" key="4">
    <source>
        <dbReference type="PROSITE" id="PS50086"/>
    </source>
</evidence>
<dbReference type="SUPFAM" id="SSF47923">
    <property type="entry name" value="Ypt/Rab-GAP domain of gyp1p"/>
    <property type="match status" value="2"/>
</dbReference>
<evidence type="ECO:0000313" key="5">
    <source>
        <dbReference type="EMBL" id="KAH6601642.1"/>
    </source>
</evidence>
<dbReference type="Proteomes" id="UP001648503">
    <property type="component" value="Unassembled WGS sequence"/>
</dbReference>
<keyword evidence="1" id="KW-0343">GTPase activation</keyword>
<feature type="compositionally biased region" description="Polar residues" evidence="2">
    <location>
        <begin position="75"/>
        <end position="86"/>
    </location>
</feature>
<protein>
    <recommendedName>
        <fullName evidence="4">Rab-GAP TBC domain-containing protein</fullName>
    </recommendedName>
</protein>
<dbReference type="Gene3D" id="1.10.472.80">
    <property type="entry name" value="Ypt/Rab-GAP domain of gyp1p, domain 3"/>
    <property type="match status" value="1"/>
</dbReference>
<dbReference type="Gene3D" id="1.10.8.270">
    <property type="entry name" value="putative rabgap domain of human tbc1 domain family member 14 like domains"/>
    <property type="match status" value="1"/>
</dbReference>
<feature type="compositionally biased region" description="Basic and acidic residues" evidence="2">
    <location>
        <begin position="356"/>
        <end position="369"/>
    </location>
</feature>
<organism evidence="5 6">
    <name type="scientific">Batrachochytrium salamandrivorans</name>
    <dbReference type="NCBI Taxonomy" id="1357716"/>
    <lineage>
        <taxon>Eukaryota</taxon>
        <taxon>Fungi</taxon>
        <taxon>Fungi incertae sedis</taxon>
        <taxon>Chytridiomycota</taxon>
        <taxon>Chytridiomycota incertae sedis</taxon>
        <taxon>Chytridiomycetes</taxon>
        <taxon>Rhizophydiales</taxon>
        <taxon>Rhizophydiales incertae sedis</taxon>
        <taxon>Batrachochytrium</taxon>
    </lineage>
</organism>
<keyword evidence="3" id="KW-0812">Transmembrane</keyword>
<dbReference type="PANTHER" id="PTHR22957:SF502">
    <property type="entry name" value="SMALL G PROTEIN SIGNALING MODULATOR 2-RELATED"/>
    <property type="match status" value="1"/>
</dbReference>
<reference evidence="5 6" key="1">
    <citation type="submission" date="2021-02" db="EMBL/GenBank/DDBJ databases">
        <title>Variation within the Batrachochytrium salamandrivorans European outbreak.</title>
        <authorList>
            <person name="Kelly M."/>
            <person name="Pasmans F."/>
            <person name="Shea T.P."/>
            <person name="Munoz J.F."/>
            <person name="Carranza S."/>
            <person name="Cuomo C.A."/>
            <person name="Martel A."/>
        </authorList>
    </citation>
    <scope>NUCLEOTIDE SEQUENCE [LARGE SCALE GENOMIC DNA]</scope>
    <source>
        <strain evidence="5 6">AMFP18/2</strain>
    </source>
</reference>
<dbReference type="PROSITE" id="PS50086">
    <property type="entry name" value="TBC_RABGAP"/>
    <property type="match status" value="1"/>
</dbReference>
<dbReference type="InterPro" id="IPR000195">
    <property type="entry name" value="Rab-GAP-TBC_dom"/>
</dbReference>